<dbReference type="AlphaFoldDB" id="A0A0V1BZZ7"/>
<gene>
    <name evidence="1" type="ORF">T01_13997</name>
</gene>
<reference evidence="1 2" key="1">
    <citation type="submission" date="2015-01" db="EMBL/GenBank/DDBJ databases">
        <title>Evolution of Trichinella species and genotypes.</title>
        <authorList>
            <person name="Korhonen P.K."/>
            <person name="Edoardo P."/>
            <person name="Giuseppe L.R."/>
            <person name="Gasser R.B."/>
        </authorList>
    </citation>
    <scope>NUCLEOTIDE SEQUENCE [LARGE SCALE GENOMIC DNA]</scope>
    <source>
        <strain evidence="1">ISS3</strain>
    </source>
</reference>
<proteinExistence type="predicted"/>
<dbReference type="InParanoid" id="A0A0V1BZZ7"/>
<dbReference type="EMBL" id="JYDH01000003">
    <property type="protein sequence ID" value="KRY42644.1"/>
    <property type="molecule type" value="Genomic_DNA"/>
</dbReference>
<protein>
    <submittedName>
        <fullName evidence="1">Uncharacterized protein</fullName>
    </submittedName>
</protein>
<name>A0A0V1BZZ7_TRISP</name>
<keyword evidence="2" id="KW-1185">Reference proteome</keyword>
<organism evidence="1 2">
    <name type="scientific">Trichinella spiralis</name>
    <name type="common">Trichina worm</name>
    <dbReference type="NCBI Taxonomy" id="6334"/>
    <lineage>
        <taxon>Eukaryota</taxon>
        <taxon>Metazoa</taxon>
        <taxon>Ecdysozoa</taxon>
        <taxon>Nematoda</taxon>
        <taxon>Enoplea</taxon>
        <taxon>Dorylaimia</taxon>
        <taxon>Trichinellida</taxon>
        <taxon>Trichinellidae</taxon>
        <taxon>Trichinella</taxon>
    </lineage>
</organism>
<evidence type="ECO:0000313" key="2">
    <source>
        <dbReference type="Proteomes" id="UP000054776"/>
    </source>
</evidence>
<sequence length="91" mass="10400">MHQHCNSSKQMITLAEIIERMDSFDIIKNIKMGHYILKDLGAISECQYLCILVIVYQFLLNRFGFQNETNDAVSVKKTCALCPNLKAAEQC</sequence>
<evidence type="ECO:0000313" key="1">
    <source>
        <dbReference type="EMBL" id="KRY42644.1"/>
    </source>
</evidence>
<dbReference type="Proteomes" id="UP000054776">
    <property type="component" value="Unassembled WGS sequence"/>
</dbReference>
<accession>A0A0V1BZZ7</accession>
<comment type="caution">
    <text evidence="1">The sequence shown here is derived from an EMBL/GenBank/DDBJ whole genome shotgun (WGS) entry which is preliminary data.</text>
</comment>
<dbReference type="OrthoDB" id="10463803at2759"/>